<evidence type="ECO:0000313" key="2">
    <source>
        <dbReference type="Proteomes" id="UP001239213"/>
    </source>
</evidence>
<protein>
    <submittedName>
        <fullName evidence="1">Uncharacterized protein</fullName>
    </submittedName>
</protein>
<gene>
    <name evidence="1" type="ORF">CCUS01_16405</name>
</gene>
<organism evidence="1 2">
    <name type="scientific">Colletotrichum cuscutae</name>
    <dbReference type="NCBI Taxonomy" id="1209917"/>
    <lineage>
        <taxon>Eukaryota</taxon>
        <taxon>Fungi</taxon>
        <taxon>Dikarya</taxon>
        <taxon>Ascomycota</taxon>
        <taxon>Pezizomycotina</taxon>
        <taxon>Sordariomycetes</taxon>
        <taxon>Hypocreomycetidae</taxon>
        <taxon>Glomerellales</taxon>
        <taxon>Glomerellaceae</taxon>
        <taxon>Colletotrichum</taxon>
        <taxon>Colletotrichum acutatum species complex</taxon>
    </lineage>
</organism>
<comment type="caution">
    <text evidence="1">The sequence shown here is derived from an EMBL/GenBank/DDBJ whole genome shotgun (WGS) entry which is preliminary data.</text>
</comment>
<accession>A0AAI9VAM0</accession>
<dbReference type="Proteomes" id="UP001239213">
    <property type="component" value="Unassembled WGS sequence"/>
</dbReference>
<name>A0AAI9VAM0_9PEZI</name>
<proteinExistence type="predicted"/>
<keyword evidence="2" id="KW-1185">Reference proteome</keyword>
<reference evidence="1" key="1">
    <citation type="submission" date="2016-11" db="EMBL/GenBank/DDBJ databases">
        <title>The genome sequence of Colletotrichum cuscutae.</title>
        <authorList>
            <person name="Baroncelli R."/>
        </authorList>
    </citation>
    <scope>NUCLEOTIDE SEQUENCE</scope>
    <source>
        <strain evidence="1">IMI 304802</strain>
    </source>
</reference>
<sequence length="130" mass="14269">MLIGPTASHRCPSRVEVSTPSLPWISLVGVFQGPRSASGCIHISSRPPPIQALEFCFRRDRLPPIPSLSPRGAGQLLRRTSSAIRPCQRLARHRPEPPKLSRHFSSAAMLWDNLYGSMPALLSHESGQPS</sequence>
<dbReference type="EMBL" id="MPDP01000119">
    <property type="protein sequence ID" value="KAK1479086.1"/>
    <property type="molecule type" value="Genomic_DNA"/>
</dbReference>
<dbReference type="AlphaFoldDB" id="A0AAI9VAM0"/>
<evidence type="ECO:0000313" key="1">
    <source>
        <dbReference type="EMBL" id="KAK1479086.1"/>
    </source>
</evidence>